<keyword evidence="5" id="KW-0560">Oxidoreductase</keyword>
<dbReference type="EMBL" id="PVWQ01000003">
    <property type="protein sequence ID" value="RDW86692.1"/>
    <property type="molecule type" value="Genomic_DNA"/>
</dbReference>
<evidence type="ECO:0000313" key="9">
    <source>
        <dbReference type="Proteomes" id="UP000256690"/>
    </source>
</evidence>
<dbReference type="Pfam" id="PF00067">
    <property type="entry name" value="p450"/>
    <property type="match status" value="1"/>
</dbReference>
<evidence type="ECO:0000256" key="4">
    <source>
        <dbReference type="ARBA" id="ARBA00022723"/>
    </source>
</evidence>
<evidence type="ECO:0000256" key="3">
    <source>
        <dbReference type="ARBA" id="ARBA00022617"/>
    </source>
</evidence>
<dbReference type="SUPFAM" id="SSF48264">
    <property type="entry name" value="Cytochrome P450"/>
    <property type="match status" value="1"/>
</dbReference>
<dbReference type="PANTHER" id="PTHR24305:SF237">
    <property type="entry name" value="CYTOCHROME P450 MONOOXYGENASE ATNE-RELATED"/>
    <property type="match status" value="1"/>
</dbReference>
<evidence type="ECO:0000256" key="2">
    <source>
        <dbReference type="ARBA" id="ARBA00010617"/>
    </source>
</evidence>
<evidence type="ECO:0000256" key="7">
    <source>
        <dbReference type="ARBA" id="ARBA00023033"/>
    </source>
</evidence>
<dbReference type="InterPro" id="IPR036396">
    <property type="entry name" value="Cyt_P450_sf"/>
</dbReference>
<organism evidence="8 9">
    <name type="scientific">Aspergillus mulundensis</name>
    <dbReference type="NCBI Taxonomy" id="1810919"/>
    <lineage>
        <taxon>Eukaryota</taxon>
        <taxon>Fungi</taxon>
        <taxon>Dikarya</taxon>
        <taxon>Ascomycota</taxon>
        <taxon>Pezizomycotina</taxon>
        <taxon>Eurotiomycetes</taxon>
        <taxon>Eurotiomycetidae</taxon>
        <taxon>Eurotiales</taxon>
        <taxon>Aspergillaceae</taxon>
        <taxon>Aspergillus</taxon>
        <taxon>Aspergillus subgen. Nidulantes</taxon>
    </lineage>
</organism>
<keyword evidence="3" id="KW-0349">Heme</keyword>
<name>A0A3D8SKA5_9EURO</name>
<dbReference type="InterPro" id="IPR050121">
    <property type="entry name" value="Cytochrome_P450_monoxygenase"/>
</dbReference>
<evidence type="ECO:0000256" key="6">
    <source>
        <dbReference type="ARBA" id="ARBA00023004"/>
    </source>
</evidence>
<comment type="cofactor">
    <cofactor evidence="1">
        <name>heme</name>
        <dbReference type="ChEBI" id="CHEBI:30413"/>
    </cofactor>
</comment>
<dbReference type="GO" id="GO:0020037">
    <property type="term" value="F:heme binding"/>
    <property type="evidence" value="ECO:0007669"/>
    <property type="project" value="InterPro"/>
</dbReference>
<dbReference type="Proteomes" id="UP000256690">
    <property type="component" value="Unassembled WGS sequence"/>
</dbReference>
<dbReference type="GeneID" id="38113704"/>
<protein>
    <submittedName>
        <fullName evidence="8">Uncharacterized protein</fullName>
    </submittedName>
</protein>
<keyword evidence="9" id="KW-1185">Reference proteome</keyword>
<evidence type="ECO:0000256" key="1">
    <source>
        <dbReference type="ARBA" id="ARBA00001971"/>
    </source>
</evidence>
<dbReference type="PANTHER" id="PTHR24305">
    <property type="entry name" value="CYTOCHROME P450"/>
    <property type="match status" value="1"/>
</dbReference>
<comment type="caution">
    <text evidence="8">The sequence shown here is derived from an EMBL/GenBank/DDBJ whole genome shotgun (WGS) entry which is preliminary data.</text>
</comment>
<evidence type="ECO:0000256" key="5">
    <source>
        <dbReference type="ARBA" id="ARBA00023002"/>
    </source>
</evidence>
<keyword evidence="4" id="KW-0479">Metal-binding</keyword>
<dbReference type="InterPro" id="IPR001128">
    <property type="entry name" value="Cyt_P450"/>
</dbReference>
<gene>
    <name evidence="8" type="ORF">DSM5745_03334</name>
</gene>
<dbReference type="Gene3D" id="1.10.630.10">
    <property type="entry name" value="Cytochrome P450"/>
    <property type="match status" value="1"/>
</dbReference>
<dbReference type="OrthoDB" id="1470350at2759"/>
<accession>A0A3D8SKA5</accession>
<dbReference type="GO" id="GO:0004497">
    <property type="term" value="F:monooxygenase activity"/>
    <property type="evidence" value="ECO:0007669"/>
    <property type="project" value="UniProtKB-KW"/>
</dbReference>
<comment type="similarity">
    <text evidence="2">Belongs to the cytochrome P450 family.</text>
</comment>
<dbReference type="AlphaFoldDB" id="A0A3D8SKA5"/>
<dbReference type="GO" id="GO:0044550">
    <property type="term" value="P:secondary metabolite biosynthetic process"/>
    <property type="evidence" value="ECO:0007669"/>
    <property type="project" value="UniProtKB-ARBA"/>
</dbReference>
<reference evidence="8 9" key="1">
    <citation type="journal article" date="2018" name="IMA Fungus">
        <title>IMA Genome-F 9: Draft genome sequence of Annulohypoxylon stygium, Aspergillus mulundensis, Berkeleyomyces basicola (syn. Thielaviopsis basicola), Ceratocystis smalleyi, two Cercospora beticola strains, Coleophoma cylindrospora, Fusarium fracticaudum, Phialophora cf. hyalina, and Morchella septimelata.</title>
        <authorList>
            <person name="Wingfield B.D."/>
            <person name="Bills G.F."/>
            <person name="Dong Y."/>
            <person name="Huang W."/>
            <person name="Nel W.J."/>
            <person name="Swalarsk-Parry B.S."/>
            <person name="Vaghefi N."/>
            <person name="Wilken P.M."/>
            <person name="An Z."/>
            <person name="de Beer Z.W."/>
            <person name="De Vos L."/>
            <person name="Chen L."/>
            <person name="Duong T.A."/>
            <person name="Gao Y."/>
            <person name="Hammerbacher A."/>
            <person name="Kikkert J.R."/>
            <person name="Li Y."/>
            <person name="Li H."/>
            <person name="Li K."/>
            <person name="Li Q."/>
            <person name="Liu X."/>
            <person name="Ma X."/>
            <person name="Naidoo K."/>
            <person name="Pethybridge S.J."/>
            <person name="Sun J."/>
            <person name="Steenkamp E.T."/>
            <person name="van der Nest M.A."/>
            <person name="van Wyk S."/>
            <person name="Wingfield M.J."/>
            <person name="Xiong C."/>
            <person name="Yue Q."/>
            <person name="Zhang X."/>
        </authorList>
    </citation>
    <scope>NUCLEOTIDE SEQUENCE [LARGE SCALE GENOMIC DNA]</scope>
    <source>
        <strain evidence="8 9">DSM 5745</strain>
    </source>
</reference>
<dbReference type="STRING" id="1810919.A0A3D8SKA5"/>
<dbReference type="GO" id="GO:0016705">
    <property type="term" value="F:oxidoreductase activity, acting on paired donors, with incorporation or reduction of molecular oxygen"/>
    <property type="evidence" value="ECO:0007669"/>
    <property type="project" value="InterPro"/>
</dbReference>
<keyword evidence="6" id="KW-0408">Iron</keyword>
<dbReference type="RefSeq" id="XP_026606216.1">
    <property type="nucleotide sequence ID" value="XM_026745350.1"/>
</dbReference>
<dbReference type="GO" id="GO:0005506">
    <property type="term" value="F:iron ion binding"/>
    <property type="evidence" value="ECO:0007669"/>
    <property type="project" value="InterPro"/>
</dbReference>
<keyword evidence="7" id="KW-0503">Monooxygenase</keyword>
<proteinExistence type="inferred from homology"/>
<evidence type="ECO:0000313" key="8">
    <source>
        <dbReference type="EMBL" id="RDW86692.1"/>
    </source>
</evidence>
<sequence length="357" mass="40170">MSIETMAIWIMIIAMQDRAYFTCQSEDHHQYNNSGPIVRYAPNVVIFEQLALSKRLADIYLRHKGIIKDEQYETLQIGAKSVLAMTVVANRQFEPRLQRHLRGLLDALCLSPQGTATVERGGRGPSIVVSDWFNYFTLDVIADLVFGISCNLLTCEKKSDRRILHDIEGMLRHVSFLIHALYIALIGPLDRLLFKAEIDGSRRYWQYVKRLFAEATTANPSRGTLKSTITMLDRLTAARKTNHALTEGQIKSELALTVVAAVLRVRYRLHRYICYPLLPLPKPAAYKKLASEIRSTFTSLDDIKSGPDLESCTYLRACIKEALRISSAVAGCLYRMVVADGGAVIDGRYILTAAAWV</sequence>